<evidence type="ECO:0000313" key="3">
    <source>
        <dbReference type="EMBL" id="OEO30154.1"/>
    </source>
</evidence>
<dbReference type="EMBL" id="LAJE02000227">
    <property type="protein sequence ID" value="OEO30154.1"/>
    <property type="molecule type" value="Genomic_DNA"/>
</dbReference>
<dbReference type="InterPro" id="IPR019734">
    <property type="entry name" value="TPR_rpt"/>
</dbReference>
<keyword evidence="4" id="KW-1185">Reference proteome</keyword>
<dbReference type="SUPFAM" id="SSF48452">
    <property type="entry name" value="TPR-like"/>
    <property type="match status" value="1"/>
</dbReference>
<dbReference type="Proteomes" id="UP000095463">
    <property type="component" value="Unassembled WGS sequence"/>
</dbReference>
<keyword evidence="2" id="KW-0472">Membrane</keyword>
<evidence type="ECO:0000256" key="2">
    <source>
        <dbReference type="SAM" id="Phobius"/>
    </source>
</evidence>
<keyword evidence="2" id="KW-0812">Transmembrane</keyword>
<evidence type="ECO:0000256" key="1">
    <source>
        <dbReference type="PROSITE-ProRule" id="PRU00339"/>
    </source>
</evidence>
<feature type="transmembrane region" description="Helical" evidence="2">
    <location>
        <begin position="145"/>
        <end position="167"/>
    </location>
</feature>
<name>A0A1E5XNR9_9HYPH</name>
<dbReference type="InterPro" id="IPR011990">
    <property type="entry name" value="TPR-like_helical_dom_sf"/>
</dbReference>
<feature type="repeat" description="TPR" evidence="1">
    <location>
        <begin position="400"/>
        <end position="433"/>
    </location>
</feature>
<protein>
    <submittedName>
        <fullName evidence="3">Uncharacterized protein</fullName>
    </submittedName>
</protein>
<organism evidence="3 4">
    <name type="scientific">Devosia insulae DS-56</name>
    <dbReference type="NCBI Taxonomy" id="1116389"/>
    <lineage>
        <taxon>Bacteria</taxon>
        <taxon>Pseudomonadati</taxon>
        <taxon>Pseudomonadota</taxon>
        <taxon>Alphaproteobacteria</taxon>
        <taxon>Hyphomicrobiales</taxon>
        <taxon>Devosiaceae</taxon>
        <taxon>Devosia</taxon>
    </lineage>
</organism>
<dbReference type="Gene3D" id="1.25.40.10">
    <property type="entry name" value="Tetratricopeptide repeat domain"/>
    <property type="match status" value="1"/>
</dbReference>
<keyword evidence="2" id="KW-1133">Transmembrane helix</keyword>
<keyword evidence="1" id="KW-0802">TPR repeat</keyword>
<comment type="caution">
    <text evidence="3">The sequence shown here is derived from an EMBL/GenBank/DDBJ whole genome shotgun (WGS) entry which is preliminary data.</text>
</comment>
<proteinExistence type="predicted"/>
<dbReference type="Pfam" id="PF14559">
    <property type="entry name" value="TPR_19"/>
    <property type="match status" value="1"/>
</dbReference>
<sequence>MPPRAEVEAALARIQEWPGLARSPQLAKFLNYIVSARLDGNEAGIKAYSIAVDVFGRPQSFDPQNDPIVRVQARRLRAVLEEYYAGEGAAEPVIFYLPVGRYIPEFRLPSAEVAPATPESAGTGFTSPTVSRVTERSWLARLDDIVLLVVLVFVALGIALVMTQVLAPRQLRIAVPQPPVVSVTEFTSVAAQAPAASVAGLAVELVTDLGLFPFIDAVYLQRTGQATQQASAATFELSGIARTEGGEMQVTASLKRGGSDTAVWSMTEKVATTDFPTSIDRLSQAFADQLGAVDGPLHTDAMQWLATNADLAGNETDYLCGLLFTRYRGSGRLDDGERARACVSGLLRRQPGSAVGLAMSGTLLLDRTLRMQPPSARDPEPIAEAERQIEAALALAPTSSPIWREYAFFLESVGRFGEAEAAFTSALQLNPSNLDAYAGYARLLSLRGKSEKGESMAAAALRRAVTPPYWYHEAAAVNALRDGENAEALLQAEALAVGDAELASAVAVTAAYRLKSEDALNRSIAQLLEVTRFRRFGILPVLRQRLGDAELRAEIGNELAAAGIDQAALNGPY</sequence>
<dbReference type="AlphaFoldDB" id="A0A1E5XNR9"/>
<accession>A0A1E5XNR9</accession>
<reference evidence="3 4" key="1">
    <citation type="journal article" date="2015" name="Genome Announc.">
        <title>Genome Assemblies of Three Soil-Associated Devosia species: D. insulae, D. limi, and D. soli.</title>
        <authorList>
            <person name="Hassan Y.I."/>
            <person name="Lepp D."/>
            <person name="Zhou T."/>
        </authorList>
    </citation>
    <scope>NUCLEOTIDE SEQUENCE [LARGE SCALE GENOMIC DNA]</scope>
    <source>
        <strain evidence="3 4">DS-56</strain>
    </source>
</reference>
<gene>
    <name evidence="3" type="ORF">VW23_022710</name>
</gene>
<evidence type="ECO:0000313" key="4">
    <source>
        <dbReference type="Proteomes" id="UP000095463"/>
    </source>
</evidence>
<dbReference type="PROSITE" id="PS50005">
    <property type="entry name" value="TPR"/>
    <property type="match status" value="1"/>
</dbReference>